<comment type="cofactor">
    <cofactor evidence="2">
        <name>Mg(2+)</name>
        <dbReference type="ChEBI" id="CHEBI:18420"/>
    </cofactor>
</comment>
<dbReference type="AlphaFoldDB" id="A0A978VHB4"/>
<keyword evidence="6" id="KW-0460">Magnesium</keyword>
<dbReference type="Pfam" id="PF00180">
    <property type="entry name" value="Iso_dh"/>
    <property type="match status" value="2"/>
</dbReference>
<keyword evidence="8" id="KW-0464">Manganese</keyword>
<dbReference type="PANTHER" id="PTHR11822:SF5">
    <property type="entry name" value="ISOCITRATE DEHYDROGENASE [NADP], CHLOROPLASTIC_MITOCHONDRIAL"/>
    <property type="match status" value="1"/>
</dbReference>
<gene>
    <name evidence="10" type="ORF">FEM48_Zijuj04G0024700</name>
</gene>
<dbReference type="NCBIfam" id="NF006156">
    <property type="entry name" value="PRK08299.1"/>
    <property type="match status" value="1"/>
</dbReference>
<evidence type="ECO:0000256" key="1">
    <source>
        <dbReference type="ARBA" id="ARBA00001936"/>
    </source>
</evidence>
<comment type="caution">
    <text evidence="10">The sequence shown here is derived from an EMBL/GenBank/DDBJ whole genome shotgun (WGS) entry which is preliminary data.</text>
</comment>
<dbReference type="GO" id="GO:0004450">
    <property type="term" value="F:isocitrate dehydrogenase (NADP+) activity"/>
    <property type="evidence" value="ECO:0007669"/>
    <property type="project" value="InterPro"/>
</dbReference>
<dbReference type="FunFam" id="3.40.718.10:FF:000044">
    <property type="entry name" value="Peroxisomal isocitrate dehydrogenase [NADP]"/>
    <property type="match status" value="1"/>
</dbReference>
<evidence type="ECO:0000313" key="10">
    <source>
        <dbReference type="EMBL" id="KAH7532483.1"/>
    </source>
</evidence>
<evidence type="ECO:0000256" key="8">
    <source>
        <dbReference type="ARBA" id="ARBA00023211"/>
    </source>
</evidence>
<evidence type="ECO:0000256" key="5">
    <source>
        <dbReference type="ARBA" id="ARBA00022723"/>
    </source>
</evidence>
<accession>A0A978VHB4</accession>
<feature type="domain" description="Isopropylmalate dehydrogenase-like" evidence="9">
    <location>
        <begin position="82"/>
        <end position="512"/>
    </location>
</feature>
<keyword evidence="7" id="KW-0560">Oxidoreductase</keyword>
<dbReference type="InterPro" id="IPR004790">
    <property type="entry name" value="Isocitrate_DH_NADP"/>
</dbReference>
<dbReference type="SUPFAM" id="SSF53659">
    <property type="entry name" value="Isocitrate/Isopropylmalate dehydrogenase-like"/>
    <property type="match status" value="2"/>
</dbReference>
<keyword evidence="4" id="KW-0816">Tricarboxylic acid cycle</keyword>
<dbReference type="GO" id="GO:0006102">
    <property type="term" value="P:isocitrate metabolic process"/>
    <property type="evidence" value="ECO:0007669"/>
    <property type="project" value="InterPro"/>
</dbReference>
<evidence type="ECO:0000313" key="11">
    <source>
        <dbReference type="Proteomes" id="UP000813462"/>
    </source>
</evidence>
<dbReference type="GO" id="GO:0006099">
    <property type="term" value="P:tricarboxylic acid cycle"/>
    <property type="evidence" value="ECO:0007669"/>
    <property type="project" value="UniProtKB-KW"/>
</dbReference>
<name>A0A978VHB4_ZIZJJ</name>
<protein>
    <recommendedName>
        <fullName evidence="9">Isopropylmalate dehydrogenase-like domain-containing protein</fullName>
    </recommendedName>
</protein>
<dbReference type="InterPro" id="IPR024084">
    <property type="entry name" value="IsoPropMal-DH-like_dom"/>
</dbReference>
<dbReference type="SMART" id="SM01329">
    <property type="entry name" value="Iso_dh"/>
    <property type="match status" value="1"/>
</dbReference>
<comment type="cofactor">
    <cofactor evidence="1">
        <name>Mn(2+)</name>
        <dbReference type="ChEBI" id="CHEBI:29035"/>
    </cofactor>
</comment>
<organism evidence="10 11">
    <name type="scientific">Ziziphus jujuba var. spinosa</name>
    <dbReference type="NCBI Taxonomy" id="714518"/>
    <lineage>
        <taxon>Eukaryota</taxon>
        <taxon>Viridiplantae</taxon>
        <taxon>Streptophyta</taxon>
        <taxon>Embryophyta</taxon>
        <taxon>Tracheophyta</taxon>
        <taxon>Spermatophyta</taxon>
        <taxon>Magnoliopsida</taxon>
        <taxon>eudicotyledons</taxon>
        <taxon>Gunneridae</taxon>
        <taxon>Pentapetalae</taxon>
        <taxon>rosids</taxon>
        <taxon>fabids</taxon>
        <taxon>Rosales</taxon>
        <taxon>Rhamnaceae</taxon>
        <taxon>Paliureae</taxon>
        <taxon>Ziziphus</taxon>
    </lineage>
</organism>
<reference evidence="10" key="1">
    <citation type="journal article" date="2021" name="Front. Plant Sci.">
        <title>Chromosome-Scale Genome Assembly for Chinese Sour Jujube and Insights Into Its Genome Evolution and Domestication Signature.</title>
        <authorList>
            <person name="Shen L.-Y."/>
            <person name="Luo H."/>
            <person name="Wang X.-L."/>
            <person name="Wang X.-M."/>
            <person name="Qiu X.-J."/>
            <person name="Liu H."/>
            <person name="Zhou S.-S."/>
            <person name="Jia K.-H."/>
            <person name="Nie S."/>
            <person name="Bao Y.-T."/>
            <person name="Zhang R.-G."/>
            <person name="Yun Q.-Z."/>
            <person name="Chai Y.-H."/>
            <person name="Lu J.-Y."/>
            <person name="Li Y."/>
            <person name="Zhao S.-W."/>
            <person name="Mao J.-F."/>
            <person name="Jia S.-G."/>
            <person name="Mao Y.-M."/>
        </authorList>
    </citation>
    <scope>NUCLEOTIDE SEQUENCE</scope>
    <source>
        <strain evidence="10">AT0</strain>
        <tissue evidence="10">Leaf</tissue>
    </source>
</reference>
<evidence type="ECO:0000259" key="9">
    <source>
        <dbReference type="SMART" id="SM01329"/>
    </source>
</evidence>
<evidence type="ECO:0000256" key="7">
    <source>
        <dbReference type="ARBA" id="ARBA00023002"/>
    </source>
</evidence>
<dbReference type="GO" id="GO:0046872">
    <property type="term" value="F:metal ion binding"/>
    <property type="evidence" value="ECO:0007669"/>
    <property type="project" value="UniProtKB-KW"/>
</dbReference>
<proteinExistence type="inferred from homology"/>
<dbReference type="NCBIfam" id="TIGR00127">
    <property type="entry name" value="nadp_idh_euk"/>
    <property type="match status" value="1"/>
</dbReference>
<dbReference type="GO" id="GO:0006739">
    <property type="term" value="P:NADP+ metabolic process"/>
    <property type="evidence" value="ECO:0007669"/>
    <property type="project" value="TreeGrafter"/>
</dbReference>
<sequence length="529" mass="59628">MLRARIRLSAMSGATAISSSALSSSTAFRNPSLSFPSNSNSRFFNGVLTGNSVSFSASFTRTSLRCYASSSSAFDRVKVQNPIVEMDGDEMTRIIWKMIKDKLIFPYVDLDIKYYDLGILNRDATDDRVTVESAEATLKYNVAVKCATITPDETRVKEFGLKSMWRSPNGTIRNILNGTVFREPILCRNIPRIVPGWKKPICIGRHAFGDQYRATDAVIKGPGKLKMVFVPEDGGTPLDLDVYNFKGPGIALAMYNVDESIRSFAESSMAIAFAKKWPLYLSTKNTILKKYDGRFKDIFQEVYEENWRQKFEEYSIWYEHRLIDDMVAYAIKSEGGYVWACKNYDGDVQSDLLAQGTADWILDEMKAVHVVLIGIQVICLRKLRMFCIFLILLPIRFGSLGLMTSVLLSSDGKTLEAEAAHGTVTRHFRLHQKGQETSTNSIASIFAWTRGLEHRAKLDKNDRLLEFVRKLEASCIETVEAGKMTKDLAILTHGSKVSREFYLNTEEFIDAVEHNLRAKLPSTCSGLNR</sequence>
<evidence type="ECO:0000256" key="3">
    <source>
        <dbReference type="ARBA" id="ARBA00007769"/>
    </source>
</evidence>
<dbReference type="GO" id="GO:0005739">
    <property type="term" value="C:mitochondrion"/>
    <property type="evidence" value="ECO:0007669"/>
    <property type="project" value="TreeGrafter"/>
</dbReference>
<evidence type="ECO:0000256" key="4">
    <source>
        <dbReference type="ARBA" id="ARBA00022532"/>
    </source>
</evidence>
<keyword evidence="5" id="KW-0479">Metal-binding</keyword>
<evidence type="ECO:0000256" key="2">
    <source>
        <dbReference type="ARBA" id="ARBA00001946"/>
    </source>
</evidence>
<dbReference type="EMBL" id="JAEACU010000004">
    <property type="protein sequence ID" value="KAH7532483.1"/>
    <property type="molecule type" value="Genomic_DNA"/>
</dbReference>
<dbReference type="PANTHER" id="PTHR11822">
    <property type="entry name" value="NADP-SPECIFIC ISOCITRATE DEHYDROGENASE"/>
    <property type="match status" value="1"/>
</dbReference>
<dbReference type="Proteomes" id="UP000813462">
    <property type="component" value="Unassembled WGS sequence"/>
</dbReference>
<dbReference type="Gene3D" id="3.40.718.10">
    <property type="entry name" value="Isopropylmalate Dehydrogenase"/>
    <property type="match status" value="2"/>
</dbReference>
<evidence type="ECO:0000256" key="6">
    <source>
        <dbReference type="ARBA" id="ARBA00022842"/>
    </source>
</evidence>
<comment type="similarity">
    <text evidence="3">Belongs to the isocitrate and isopropylmalate dehydrogenases family.</text>
</comment>